<accession>A0A9Q1Q6C2</accession>
<comment type="caution">
    <text evidence="2">The sequence shown here is derived from an EMBL/GenBank/DDBJ whole genome shotgun (WGS) entry which is preliminary data.</text>
</comment>
<evidence type="ECO:0000313" key="2">
    <source>
        <dbReference type="EMBL" id="KAJ8430827.1"/>
    </source>
</evidence>
<sequence length="282" mass="32825">MLSMTAGKRVMLEKNEGLSAKIMHNRIRMSNRIRKTKKMGLLGSQNRPNGYAISDEHMIEQLVHYHTVQLRISKQFFNTYVYGCNQESKRQQLGDGLHRIAQRERDLVYNWGFQLYLTRRIGTTEVLDCEIKNVNRRGEACELQGTRSCGAYFSWANKTFWCIIDGALVNIGLHVKCPFRSYFPLSALPSCHKRKPEFLFCDMWLLNPQYNDTISCHYHDLPIGCKMYRLKTLLCKLRHSLKQLNKDKCADIHAQQTISGDKLTRVQQQPQSDPNNDHLLTQ</sequence>
<keyword evidence="3" id="KW-1185">Reference proteome</keyword>
<gene>
    <name evidence="2" type="ORF">Cgig2_034154</name>
</gene>
<dbReference type="Proteomes" id="UP001153076">
    <property type="component" value="Unassembled WGS sequence"/>
</dbReference>
<protein>
    <submittedName>
        <fullName evidence="2">Uncharacterized protein</fullName>
    </submittedName>
</protein>
<dbReference type="EMBL" id="JAKOGI010000751">
    <property type="protein sequence ID" value="KAJ8430827.1"/>
    <property type="molecule type" value="Genomic_DNA"/>
</dbReference>
<dbReference type="AlphaFoldDB" id="A0A9Q1Q6C2"/>
<proteinExistence type="predicted"/>
<feature type="region of interest" description="Disordered" evidence="1">
    <location>
        <begin position="261"/>
        <end position="282"/>
    </location>
</feature>
<organism evidence="2 3">
    <name type="scientific">Carnegiea gigantea</name>
    <dbReference type="NCBI Taxonomy" id="171969"/>
    <lineage>
        <taxon>Eukaryota</taxon>
        <taxon>Viridiplantae</taxon>
        <taxon>Streptophyta</taxon>
        <taxon>Embryophyta</taxon>
        <taxon>Tracheophyta</taxon>
        <taxon>Spermatophyta</taxon>
        <taxon>Magnoliopsida</taxon>
        <taxon>eudicotyledons</taxon>
        <taxon>Gunneridae</taxon>
        <taxon>Pentapetalae</taxon>
        <taxon>Caryophyllales</taxon>
        <taxon>Cactineae</taxon>
        <taxon>Cactaceae</taxon>
        <taxon>Cactoideae</taxon>
        <taxon>Echinocereeae</taxon>
        <taxon>Carnegiea</taxon>
    </lineage>
</organism>
<evidence type="ECO:0000256" key="1">
    <source>
        <dbReference type="SAM" id="MobiDB-lite"/>
    </source>
</evidence>
<evidence type="ECO:0000313" key="3">
    <source>
        <dbReference type="Proteomes" id="UP001153076"/>
    </source>
</evidence>
<name>A0A9Q1Q6C2_9CARY</name>
<reference evidence="2" key="1">
    <citation type="submission" date="2022-04" db="EMBL/GenBank/DDBJ databases">
        <title>Carnegiea gigantea Genome sequencing and assembly v2.</title>
        <authorList>
            <person name="Copetti D."/>
            <person name="Sanderson M.J."/>
            <person name="Burquez A."/>
            <person name="Wojciechowski M.F."/>
        </authorList>
    </citation>
    <scope>NUCLEOTIDE SEQUENCE</scope>
    <source>
        <strain evidence="2">SGP5-SGP5p</strain>
        <tissue evidence="2">Aerial part</tissue>
    </source>
</reference>
<dbReference type="OrthoDB" id="1742140at2759"/>